<proteinExistence type="predicted"/>
<gene>
    <name evidence="1" type="ORF">QNI16_24155</name>
</gene>
<evidence type="ECO:0008006" key="3">
    <source>
        <dbReference type="Google" id="ProtNLM"/>
    </source>
</evidence>
<evidence type="ECO:0000313" key="2">
    <source>
        <dbReference type="Proteomes" id="UP001241110"/>
    </source>
</evidence>
<protein>
    <recommendedName>
        <fullName evidence="3">Rpn family recombination-promoting nuclease/putative transposase</fullName>
    </recommendedName>
</protein>
<dbReference type="EMBL" id="JASJOS010000011">
    <property type="protein sequence ID" value="MDJ1483614.1"/>
    <property type="molecule type" value="Genomic_DNA"/>
</dbReference>
<sequence length="291" mass="34177">MSTKKEGNQYDKIFKENLEAVTLALIEKVLQIQIASYERLPQELQRTLERKPDQLLKITNKQGDTFLLQLEFQLMDEEEMIYRMLEYIGLLWRKYKLPVKQYVIFLSDQEPRMQTKIEKENLMFSFYLVQFSTISYELFLSSDKGDEVVFAVLGNFGNTTPENAASLIVQRLNQTSTSKVERDRHLQQLRVLANLRKLTPFVEIMIESISQYIKEEDDFLFKKGQLKGKEEGKLEGRLEGKQEGKQEGIEQTKRDTILKFLKDGVLTTQQLASYFDVTEEFVEDLRKNLNQ</sequence>
<name>A0AAE3U842_9BACT</name>
<dbReference type="RefSeq" id="WP_313983718.1">
    <property type="nucleotide sequence ID" value="NZ_JASJOS010000011.1"/>
</dbReference>
<evidence type="ECO:0000313" key="1">
    <source>
        <dbReference type="EMBL" id="MDJ1483614.1"/>
    </source>
</evidence>
<accession>A0AAE3U842</accession>
<dbReference type="PANTHER" id="PTHR34613:SF1">
    <property type="entry name" value="SLL6017 PROTEIN"/>
    <property type="match status" value="1"/>
</dbReference>
<dbReference type="PANTHER" id="PTHR34613">
    <property type="entry name" value="SLL0800 PROTEIN"/>
    <property type="match status" value="1"/>
</dbReference>
<reference evidence="1" key="1">
    <citation type="submission" date="2023-05" db="EMBL/GenBank/DDBJ databases">
        <authorList>
            <person name="Zhang X."/>
        </authorList>
    </citation>
    <scope>NUCLEOTIDE SEQUENCE</scope>
    <source>
        <strain evidence="1">YF14B1</strain>
    </source>
</reference>
<dbReference type="Proteomes" id="UP001241110">
    <property type="component" value="Unassembled WGS sequence"/>
</dbReference>
<comment type="caution">
    <text evidence="1">The sequence shown here is derived from an EMBL/GenBank/DDBJ whole genome shotgun (WGS) entry which is preliminary data.</text>
</comment>
<organism evidence="1 2">
    <name type="scientific">Xanthocytophaga flava</name>
    <dbReference type="NCBI Taxonomy" id="3048013"/>
    <lineage>
        <taxon>Bacteria</taxon>
        <taxon>Pseudomonadati</taxon>
        <taxon>Bacteroidota</taxon>
        <taxon>Cytophagia</taxon>
        <taxon>Cytophagales</taxon>
        <taxon>Rhodocytophagaceae</taxon>
        <taxon>Xanthocytophaga</taxon>
    </lineage>
</organism>
<dbReference type="AlphaFoldDB" id="A0AAE3U842"/>